<name>A0ABS6JDE2_9BACI</name>
<comment type="caution">
    <text evidence="1">The sequence shown here is derived from an EMBL/GenBank/DDBJ whole genome shotgun (WGS) entry which is preliminary data.</text>
</comment>
<dbReference type="EMBL" id="JAHQCS010000053">
    <property type="protein sequence ID" value="MBU9710872.1"/>
    <property type="molecule type" value="Genomic_DNA"/>
</dbReference>
<evidence type="ECO:0000313" key="2">
    <source>
        <dbReference type="Proteomes" id="UP000784880"/>
    </source>
</evidence>
<evidence type="ECO:0000313" key="1">
    <source>
        <dbReference type="EMBL" id="MBU9710872.1"/>
    </source>
</evidence>
<dbReference type="RefSeq" id="WP_217064763.1">
    <property type="nucleotide sequence ID" value="NZ_JAHQCS010000053.1"/>
</dbReference>
<proteinExistence type="predicted"/>
<reference evidence="1 2" key="1">
    <citation type="submission" date="2021-06" db="EMBL/GenBank/DDBJ databases">
        <title>Bacillus sp. RD4P76, an endophyte from a halophyte.</title>
        <authorList>
            <person name="Sun J.-Q."/>
        </authorList>
    </citation>
    <scope>NUCLEOTIDE SEQUENCE [LARGE SCALE GENOMIC DNA]</scope>
    <source>
        <strain evidence="1 2">CGMCC 1.15917</strain>
    </source>
</reference>
<sequence length="106" mass="11951">MYYNNTSTGMPGIVPVFLLPGVSEGDGRDVKLNEDSYDLYVNDDYIGKHSFLVQKEDASAITDFLNLQGFSHVNIEVTGDHIVVHPTDEEESDRMEKALKVFLKNR</sequence>
<organism evidence="1 2">
    <name type="scientific">Evansella tamaricis</name>
    <dbReference type="NCBI Taxonomy" id="2069301"/>
    <lineage>
        <taxon>Bacteria</taxon>
        <taxon>Bacillati</taxon>
        <taxon>Bacillota</taxon>
        <taxon>Bacilli</taxon>
        <taxon>Bacillales</taxon>
        <taxon>Bacillaceae</taxon>
        <taxon>Evansella</taxon>
    </lineage>
</organism>
<dbReference type="Proteomes" id="UP000784880">
    <property type="component" value="Unassembled WGS sequence"/>
</dbReference>
<protein>
    <submittedName>
        <fullName evidence="1">Uncharacterized protein</fullName>
    </submittedName>
</protein>
<keyword evidence="2" id="KW-1185">Reference proteome</keyword>
<accession>A0ABS6JDE2</accession>
<gene>
    <name evidence="1" type="ORF">KS419_03835</name>
</gene>